<gene>
    <name evidence="1" type="ORF">SAMN05421507_11783</name>
</gene>
<proteinExistence type="predicted"/>
<organism evidence="1 2">
    <name type="scientific">Lentzea jiangxiensis</name>
    <dbReference type="NCBI Taxonomy" id="641025"/>
    <lineage>
        <taxon>Bacteria</taxon>
        <taxon>Bacillati</taxon>
        <taxon>Actinomycetota</taxon>
        <taxon>Actinomycetes</taxon>
        <taxon>Pseudonocardiales</taxon>
        <taxon>Pseudonocardiaceae</taxon>
        <taxon>Lentzea</taxon>
    </lineage>
</organism>
<dbReference type="EMBL" id="FNIX01000017">
    <property type="protein sequence ID" value="SDP86084.1"/>
    <property type="molecule type" value="Genomic_DNA"/>
</dbReference>
<dbReference type="STRING" id="641025.SAMN05421507_11783"/>
<keyword evidence="2" id="KW-1185">Reference proteome</keyword>
<evidence type="ECO:0000313" key="2">
    <source>
        <dbReference type="Proteomes" id="UP000199691"/>
    </source>
</evidence>
<sequence length="35" mass="4069">MSAETEPNANTFRRNRNGVTRYDNRAFVLLPRIST</sequence>
<dbReference type="AlphaFoldDB" id="A0A1H0W5S3"/>
<reference evidence="2" key="1">
    <citation type="submission" date="2016-10" db="EMBL/GenBank/DDBJ databases">
        <authorList>
            <person name="Varghese N."/>
            <person name="Submissions S."/>
        </authorList>
    </citation>
    <scope>NUCLEOTIDE SEQUENCE [LARGE SCALE GENOMIC DNA]</scope>
    <source>
        <strain evidence="2">CGMCC 4.6609</strain>
    </source>
</reference>
<dbReference type="Proteomes" id="UP000199691">
    <property type="component" value="Unassembled WGS sequence"/>
</dbReference>
<accession>A0A1H0W5S3</accession>
<evidence type="ECO:0000313" key="1">
    <source>
        <dbReference type="EMBL" id="SDP86084.1"/>
    </source>
</evidence>
<name>A0A1H0W5S3_9PSEU</name>
<protein>
    <submittedName>
        <fullName evidence="1">Uncharacterized protein</fullName>
    </submittedName>
</protein>